<keyword evidence="1" id="KW-0812">Transmembrane</keyword>
<dbReference type="PANTHER" id="PTHR10587">
    <property type="entry name" value="GLYCOSYL TRANSFERASE-RELATED"/>
    <property type="match status" value="1"/>
</dbReference>
<dbReference type="PANTHER" id="PTHR10587:SF137">
    <property type="entry name" value="4-DEOXY-4-FORMAMIDO-L-ARABINOSE-PHOSPHOUNDECAPRENOL DEFORMYLASE ARND-RELATED"/>
    <property type="match status" value="1"/>
</dbReference>
<dbReference type="Proteomes" id="UP000654993">
    <property type="component" value="Unassembled WGS sequence"/>
</dbReference>
<dbReference type="InterPro" id="IPR002509">
    <property type="entry name" value="NODB_dom"/>
</dbReference>
<dbReference type="Pfam" id="PF22790">
    <property type="entry name" value="YkoP"/>
    <property type="match status" value="1"/>
</dbReference>
<keyword evidence="1" id="KW-1133">Transmembrane helix</keyword>
<dbReference type="EMBL" id="BMAQ01000004">
    <property type="protein sequence ID" value="GFR37239.1"/>
    <property type="molecule type" value="Genomic_DNA"/>
</dbReference>
<organism evidence="3 4">
    <name type="scientific">Insulibacter thermoxylanivorax</name>
    <dbReference type="NCBI Taxonomy" id="2749268"/>
    <lineage>
        <taxon>Bacteria</taxon>
        <taxon>Bacillati</taxon>
        <taxon>Bacillota</taxon>
        <taxon>Bacilli</taxon>
        <taxon>Bacillales</taxon>
        <taxon>Paenibacillaceae</taxon>
        <taxon>Insulibacter</taxon>
    </lineage>
</organism>
<reference evidence="3" key="1">
    <citation type="submission" date="2020-08" db="EMBL/GenBank/DDBJ databases">
        <authorList>
            <person name="Uke A."/>
            <person name="Chhe C."/>
            <person name="Baramee S."/>
            <person name="Kosugi A."/>
        </authorList>
    </citation>
    <scope>NUCLEOTIDE SEQUENCE</scope>
    <source>
        <strain evidence="3">DA-C8</strain>
    </source>
</reference>
<dbReference type="AlphaFoldDB" id="A0A916QE07"/>
<dbReference type="SUPFAM" id="SSF88713">
    <property type="entry name" value="Glycoside hydrolase/deacetylase"/>
    <property type="match status" value="1"/>
</dbReference>
<accession>A0A916QE07</accession>
<gene>
    <name evidence="3" type="ORF">PRECH8_05350</name>
</gene>
<evidence type="ECO:0000256" key="1">
    <source>
        <dbReference type="SAM" id="Phobius"/>
    </source>
</evidence>
<proteinExistence type="predicted"/>
<dbReference type="Gene3D" id="3.20.20.370">
    <property type="entry name" value="Glycoside hydrolase/deacetylase"/>
    <property type="match status" value="1"/>
</dbReference>
<evidence type="ECO:0000313" key="4">
    <source>
        <dbReference type="Proteomes" id="UP000654993"/>
    </source>
</evidence>
<dbReference type="GO" id="GO:0005975">
    <property type="term" value="P:carbohydrate metabolic process"/>
    <property type="evidence" value="ECO:0007669"/>
    <property type="project" value="InterPro"/>
</dbReference>
<evidence type="ECO:0000259" key="2">
    <source>
        <dbReference type="PROSITE" id="PS51677"/>
    </source>
</evidence>
<evidence type="ECO:0000313" key="3">
    <source>
        <dbReference type="EMBL" id="GFR37239.1"/>
    </source>
</evidence>
<dbReference type="RefSeq" id="WP_200965537.1">
    <property type="nucleotide sequence ID" value="NZ_BMAQ01000004.1"/>
</dbReference>
<dbReference type="PROSITE" id="PS51677">
    <property type="entry name" value="NODB"/>
    <property type="match status" value="1"/>
</dbReference>
<reference evidence="3" key="2">
    <citation type="journal article" date="2021" name="Data Brief">
        <title>Draft genome sequence data of the facultative, thermophilic, xylanolytic bacterium Paenibacillus sp. strain DA-C8.</title>
        <authorList>
            <person name="Chhe C."/>
            <person name="Uke A."/>
            <person name="Baramee S."/>
            <person name="Ungkulpasvich U."/>
            <person name="Tachaapaikoon C."/>
            <person name="Pason P."/>
            <person name="Waeonukul R."/>
            <person name="Ratanakhanokchai K."/>
            <person name="Kosugi A."/>
        </authorList>
    </citation>
    <scope>NUCLEOTIDE SEQUENCE</scope>
    <source>
        <strain evidence="3">DA-C8</strain>
    </source>
</reference>
<sequence>MEEKIFWGCILGVTIYMLIPFVITRIIRFGVFSEARTPDAMALTFDDGPHPKYTPQLLDLLKKHDAKATFFVLGSMAERYPDLIQRMHEEGHQVGIHNYTHKTNWLLFPWSVRTDHLYRTADIVEKIIGVRPDYYRPPWGIINFFDFGLRKKFHIILWSVMVSDWRSKDMRDARRMRDLLLKKCKGGSVVLLHDSGETLGAVPEAPKYMLIALDDVLAKLKSQGMKFVRVDELMEMDRQERAAKESLGKRIMVKTFLWYDNLVHKIIGTKYIDPADPFLKFRVRRYQGKHPIHLDDGETIKRGDPIIELHLNNEELHRLGVSARSTTQLSVQLIRSMQGLMPKLKEMLEKDPDLQRIRGLYGISIIHRGAKRFGYSVIDLPSGLFTALTRIYLKFLLFVVHPQGRERLTTKSELLEPKIIAISRAEVLRRY</sequence>
<keyword evidence="4" id="KW-1185">Reference proteome</keyword>
<dbReference type="Pfam" id="PF01522">
    <property type="entry name" value="Polysacc_deac_1"/>
    <property type="match status" value="1"/>
</dbReference>
<feature type="transmembrane region" description="Helical" evidence="1">
    <location>
        <begin position="5"/>
        <end position="23"/>
    </location>
</feature>
<feature type="domain" description="NodB homology" evidence="2">
    <location>
        <begin position="39"/>
        <end position="228"/>
    </location>
</feature>
<dbReference type="InterPro" id="IPR011330">
    <property type="entry name" value="Glyco_hydro/deAcase_b/a-brl"/>
</dbReference>
<name>A0A916QE07_9BACL</name>
<comment type="caution">
    <text evidence="3">The sequence shown here is derived from an EMBL/GenBank/DDBJ whole genome shotgun (WGS) entry which is preliminary data.</text>
</comment>
<keyword evidence="1" id="KW-0472">Membrane</keyword>
<dbReference type="InterPro" id="IPR054467">
    <property type="entry name" value="YkoP-like_dom"/>
</dbReference>
<dbReference type="InterPro" id="IPR050248">
    <property type="entry name" value="Polysacc_deacetylase_ArnD"/>
</dbReference>
<protein>
    <recommendedName>
        <fullName evidence="2">NodB homology domain-containing protein</fullName>
    </recommendedName>
</protein>
<dbReference type="CDD" id="cd10959">
    <property type="entry name" value="CE4_NodB_like_3"/>
    <property type="match status" value="1"/>
</dbReference>
<dbReference type="GO" id="GO:0016810">
    <property type="term" value="F:hydrolase activity, acting on carbon-nitrogen (but not peptide) bonds"/>
    <property type="evidence" value="ECO:0007669"/>
    <property type="project" value="InterPro"/>
</dbReference>